<reference evidence="3 5" key="2">
    <citation type="submission" date="2018-06" db="EMBL/GenBank/DDBJ databases">
        <authorList>
            <consortium name="Pathogen Informatics"/>
            <person name="Doyle S."/>
        </authorList>
    </citation>
    <scope>NUCLEOTIDE SEQUENCE [LARGE SCALE GENOMIC DNA]</scope>
    <source>
        <strain evidence="3 5">NCTC12376</strain>
    </source>
</reference>
<dbReference type="InterPro" id="IPR004993">
    <property type="entry name" value="GH3"/>
</dbReference>
<sequence>MYKKFLRHYLWTRINAPAAKQFKRAMLEPRETQERILIDFLRRNQHTRFGKKYGYASIKSAAEFRERVPKHDYEDLESPIEAIKKGKSNVLSTDKTLFFETSSGSSGPVKYIPYNQRFLSEFRKSISTWMYDLFINRPELMKGSQYWSISPMLRTKKYTEGNIPIGISDDSEYLGRFSQRLIGPNLAMSSEMVSNVSLDDWQNTSIQQLTACRDLRFISVWSPSFLISLIQYVPKGMCPLDLWPDLKIISCWGDAAAKRFIPELKILFPGIEIQFKGLMATEGVISIPLFEQPDPVIALTSHFLEFVDEHDRCYLADELTVGRQYKVLLTSGNGLVRYALGDVVEVTAPLCIKFKGRGDTVSDLCGEKLSEYFVQSVFDKHLPDDSFFLLIPQWGETPCYYLYHQSIHDSELASNVEDALRESVHYNYCRQLGQLAPVQSRYCPNLAERYYSACVKSGQRPGDIKPRALLHSTDLAERIVHEI</sequence>
<organism evidence="3 5">
    <name type="scientific">Legionella quateirensis</name>
    <dbReference type="NCBI Taxonomy" id="45072"/>
    <lineage>
        <taxon>Bacteria</taxon>
        <taxon>Pseudomonadati</taxon>
        <taxon>Pseudomonadota</taxon>
        <taxon>Gammaproteobacteria</taxon>
        <taxon>Legionellales</taxon>
        <taxon>Legionellaceae</taxon>
        <taxon>Legionella</taxon>
    </lineage>
</organism>
<dbReference type="Pfam" id="PF23571">
    <property type="entry name" value="GH3_M"/>
    <property type="match status" value="1"/>
</dbReference>
<gene>
    <name evidence="2" type="ORF">Lqua_2726</name>
    <name evidence="3" type="ORF">NCTC12376_03326</name>
</gene>
<dbReference type="GO" id="GO:0005737">
    <property type="term" value="C:cytoplasm"/>
    <property type="evidence" value="ECO:0007669"/>
    <property type="project" value="TreeGrafter"/>
</dbReference>
<dbReference type="RefSeq" id="WP_058474855.1">
    <property type="nucleotide sequence ID" value="NZ_CAAAIL010000002.1"/>
</dbReference>
<dbReference type="GO" id="GO:0016881">
    <property type="term" value="F:acid-amino acid ligase activity"/>
    <property type="evidence" value="ECO:0007669"/>
    <property type="project" value="TreeGrafter"/>
</dbReference>
<dbReference type="Gene3D" id="3.40.50.12780">
    <property type="entry name" value="N-terminal domain of ligase-like"/>
    <property type="match status" value="1"/>
</dbReference>
<feature type="domain" description="GH3 middle" evidence="1">
    <location>
        <begin position="297"/>
        <end position="348"/>
    </location>
</feature>
<evidence type="ECO:0000313" key="3">
    <source>
        <dbReference type="EMBL" id="STY19486.1"/>
    </source>
</evidence>
<reference evidence="2 4" key="1">
    <citation type="submission" date="2015-11" db="EMBL/GenBank/DDBJ databases">
        <title>Genomic analysis of 38 Legionella species identifies large and diverse effector repertoires.</title>
        <authorList>
            <person name="Burstein D."/>
            <person name="Amaro F."/>
            <person name="Zusman T."/>
            <person name="Lifshitz Z."/>
            <person name="Cohen O."/>
            <person name="Gilbert J.A."/>
            <person name="Pupko T."/>
            <person name="Shuman H.A."/>
            <person name="Segal G."/>
        </authorList>
    </citation>
    <scope>NUCLEOTIDE SEQUENCE [LARGE SCALE GENOMIC DNA]</scope>
    <source>
        <strain evidence="2 4">ATCC 49507</strain>
    </source>
</reference>
<accession>A0A378KYM4</accession>
<proteinExistence type="predicted"/>
<name>A0A378KYM4_9GAMM</name>
<dbReference type="InterPro" id="IPR042099">
    <property type="entry name" value="ANL_N_sf"/>
</dbReference>
<evidence type="ECO:0000313" key="4">
    <source>
        <dbReference type="Proteomes" id="UP000054639"/>
    </source>
</evidence>
<evidence type="ECO:0000313" key="5">
    <source>
        <dbReference type="Proteomes" id="UP000254230"/>
    </source>
</evidence>
<protein>
    <submittedName>
        <fullName evidence="2">GH3 auxin-responsive promoter</fullName>
    </submittedName>
    <submittedName>
        <fullName evidence="3">Plant auxin-responsive GH3-like protein</fullName>
    </submittedName>
</protein>
<dbReference type="EMBL" id="LNYR01000038">
    <property type="protein sequence ID" value="KTD44891.1"/>
    <property type="molecule type" value="Genomic_DNA"/>
</dbReference>
<dbReference type="AlphaFoldDB" id="A0A378KYM4"/>
<keyword evidence="4" id="KW-1185">Reference proteome</keyword>
<dbReference type="PANTHER" id="PTHR31901:SF9">
    <property type="entry name" value="GH3 DOMAIN-CONTAINING PROTEIN"/>
    <property type="match status" value="1"/>
</dbReference>
<dbReference type="Proteomes" id="UP000254230">
    <property type="component" value="Unassembled WGS sequence"/>
</dbReference>
<dbReference type="Proteomes" id="UP000054639">
    <property type="component" value="Unassembled WGS sequence"/>
</dbReference>
<dbReference type="EMBL" id="UGOW01000001">
    <property type="protein sequence ID" value="STY19486.1"/>
    <property type="molecule type" value="Genomic_DNA"/>
</dbReference>
<dbReference type="Pfam" id="PF03321">
    <property type="entry name" value="GH3"/>
    <property type="match status" value="1"/>
</dbReference>
<dbReference type="STRING" id="45072.Lqua_2726"/>
<dbReference type="InterPro" id="IPR055377">
    <property type="entry name" value="GH3_M"/>
</dbReference>
<evidence type="ECO:0000313" key="2">
    <source>
        <dbReference type="EMBL" id="KTD44891.1"/>
    </source>
</evidence>
<evidence type="ECO:0000259" key="1">
    <source>
        <dbReference type="Pfam" id="PF23571"/>
    </source>
</evidence>
<dbReference type="PANTHER" id="PTHR31901">
    <property type="entry name" value="GH3 DOMAIN-CONTAINING PROTEIN"/>
    <property type="match status" value="1"/>
</dbReference>